<feature type="signal peptide" evidence="6">
    <location>
        <begin position="1"/>
        <end position="23"/>
    </location>
</feature>
<protein>
    <recommendedName>
        <fullName evidence="9">Heat-labile enterotoxin alpha chain</fullName>
    </recommendedName>
</protein>
<dbReference type="KEGG" id="maj:MAA_11616"/>
<dbReference type="GeneID" id="23633064"/>
<comment type="caution">
    <text evidence="7">The sequence shown here is derived from an EMBL/GenBank/DDBJ whole genome shotgun (WGS) entry which is preliminary data.</text>
</comment>
<evidence type="ECO:0000256" key="2">
    <source>
        <dbReference type="ARBA" id="ARBA00022729"/>
    </source>
</evidence>
<evidence type="ECO:0000256" key="3">
    <source>
        <dbReference type="ARBA" id="ARBA00023026"/>
    </source>
</evidence>
<keyword evidence="2 6" id="KW-0732">Signal</keyword>
<feature type="compositionally biased region" description="Acidic residues" evidence="5">
    <location>
        <begin position="224"/>
        <end position="233"/>
    </location>
</feature>
<feature type="region of interest" description="Disordered" evidence="5">
    <location>
        <begin position="414"/>
        <end position="455"/>
    </location>
</feature>
<dbReference type="Gene3D" id="3.90.210.10">
    <property type="entry name" value="Heat-Labile Enterotoxin, subunit A"/>
    <property type="match status" value="2"/>
</dbReference>
<dbReference type="SUPFAM" id="SSF56399">
    <property type="entry name" value="ADP-ribosylation"/>
    <property type="match status" value="1"/>
</dbReference>
<name>A0A0B2XDF2_METRA</name>
<keyword evidence="8" id="KW-1185">Reference proteome</keyword>
<reference evidence="7 8" key="2">
    <citation type="journal article" date="2014" name="Proc. Natl. Acad. Sci. U.S.A.">
        <title>Trajectory and genomic determinants of fungal-pathogen speciation and host adaptation.</title>
        <authorList>
            <person name="Hu X."/>
            <person name="Xiao G."/>
            <person name="Zheng P."/>
            <person name="Shang Y."/>
            <person name="Su Y."/>
            <person name="Zhang X."/>
            <person name="Liu X."/>
            <person name="Zhan S."/>
            <person name="St Leger R.J."/>
            <person name="Wang C."/>
        </authorList>
    </citation>
    <scope>GENOME REANNOTATION</scope>
    <source>
        <strain evidence="8">ARSEF 23 / ATCC MYA-3075</strain>
    </source>
</reference>
<feature type="region of interest" description="Disordered" evidence="5">
    <location>
        <begin position="200"/>
        <end position="236"/>
    </location>
</feature>
<keyword evidence="4" id="KW-1015">Disulfide bond</keyword>
<evidence type="ECO:0000313" key="7">
    <source>
        <dbReference type="EMBL" id="KHO10770.1"/>
    </source>
</evidence>
<sequence length="762" mass="83674">MRWANIALSTAPLWLSWLGLCNGGVLPDSSPTRRQDDPPGEFVWRADTRSPQEIRAAGGFRPWGENWHRNEAAFLMDRHYHAGPGGCGLSRDLSTRPFQSAYVSLARERATSETYTHEHRNRNTWLFEIRATPNMINPGLAESEVLALGGVHWRQIRRFGLMSTAEGGRVAQIQWIDNPEYARDLYENSEYAARCVVDNDVPPDLDDDWSEDEMDSLDVTREDTDSDESDGEGNDLYPRYRSAATHVSGPAMQALFGRFPPTFTQYPPRDDIPGPSGVGAAASSEEDVIRDAVMRDLERFADLTPEQIRQLYPDYDEMLQELLDNLDRDTCSPPKRPRTQLRARAGQSKDICCQSLYKIRGLVIDQTRQNRKNSATAKSAGISLDELKRLRAGQFDGLNCAAIVKKLEEGVFGPKDGDDGSTGASPAGNQQDCKRARKMVTPKTRSKGPKGKAPPAPAKVVFYGDFLWPAEAKTAGGFLPPRTRPPGPTYEVEGGPTPDPATVVDWPSEVLQTRLIFGPAAKDAAGKASHATDGFHGVVYAVHATPNMLVSGLDSIAVGGIRWSQVLGWVQVPLNYTLPEHDAQQRANIQQHFEKAFKAKNDLFPGSNLFQKNDDYEHKFDELASTSEIPDFDLPQSLEEFMDRNGQAVGWRGGFPLFNPPERVTGESSTAAKAAKAVAPPHEPGFWEKVGHFMESHILAIALLPAVVVANLIPGVGELADAAEVAALSTEAVEGIELTELSSEGASELTPLLRSVAKLKID</sequence>
<dbReference type="HOGENOM" id="CLU_400673_0_0_1"/>
<evidence type="ECO:0000256" key="6">
    <source>
        <dbReference type="SAM" id="SignalP"/>
    </source>
</evidence>
<dbReference type="EMBL" id="ADNJ02000011">
    <property type="protein sequence ID" value="KHO10770.1"/>
    <property type="molecule type" value="Genomic_DNA"/>
</dbReference>
<accession>A0A0B2XDF2</accession>
<evidence type="ECO:0000256" key="5">
    <source>
        <dbReference type="SAM" id="MobiDB-lite"/>
    </source>
</evidence>
<feature type="chain" id="PRO_5002079068" description="Heat-labile enterotoxin alpha chain" evidence="6">
    <location>
        <begin position="24"/>
        <end position="762"/>
    </location>
</feature>
<feature type="compositionally biased region" description="Acidic residues" evidence="5">
    <location>
        <begin position="201"/>
        <end position="216"/>
    </location>
</feature>
<evidence type="ECO:0000256" key="1">
    <source>
        <dbReference type="ARBA" id="ARBA00022656"/>
    </source>
</evidence>
<organism evidence="7 8">
    <name type="scientific">Metarhizium robertsii (strain ARSEF 23 / ATCC MYA-3075)</name>
    <name type="common">Metarhizium anisopliae (strain ARSEF 23)</name>
    <dbReference type="NCBI Taxonomy" id="655844"/>
    <lineage>
        <taxon>Eukaryota</taxon>
        <taxon>Fungi</taxon>
        <taxon>Dikarya</taxon>
        <taxon>Ascomycota</taxon>
        <taxon>Pezizomycotina</taxon>
        <taxon>Sordariomycetes</taxon>
        <taxon>Hypocreomycetidae</taxon>
        <taxon>Hypocreales</taxon>
        <taxon>Clavicipitaceae</taxon>
        <taxon>Metarhizium</taxon>
    </lineage>
</organism>
<dbReference type="InterPro" id="IPR001144">
    <property type="entry name" value="Enterotoxin_A"/>
</dbReference>
<evidence type="ECO:0000313" key="8">
    <source>
        <dbReference type="Proteomes" id="UP000002498"/>
    </source>
</evidence>
<feature type="compositionally biased region" description="Basic residues" evidence="5">
    <location>
        <begin position="435"/>
        <end position="450"/>
    </location>
</feature>
<keyword evidence="1" id="KW-0800">Toxin</keyword>
<dbReference type="OrthoDB" id="4939997at2759"/>
<dbReference type="Proteomes" id="UP000002498">
    <property type="component" value="Unassembled WGS sequence"/>
</dbReference>
<evidence type="ECO:0008006" key="9">
    <source>
        <dbReference type="Google" id="ProtNLM"/>
    </source>
</evidence>
<gene>
    <name evidence="7" type="ORF">MAA_11616</name>
</gene>
<dbReference type="RefSeq" id="XP_011410833.1">
    <property type="nucleotide sequence ID" value="XM_011412531.1"/>
</dbReference>
<evidence type="ECO:0000256" key="4">
    <source>
        <dbReference type="ARBA" id="ARBA00023157"/>
    </source>
</evidence>
<dbReference type="GO" id="GO:0090729">
    <property type="term" value="F:toxin activity"/>
    <property type="evidence" value="ECO:0007669"/>
    <property type="project" value="UniProtKB-KW"/>
</dbReference>
<keyword evidence="3" id="KW-0843">Virulence</keyword>
<feature type="compositionally biased region" description="Polar residues" evidence="5">
    <location>
        <begin position="422"/>
        <end position="431"/>
    </location>
</feature>
<dbReference type="AlphaFoldDB" id="A0A0B2XDF2"/>
<dbReference type="Pfam" id="PF01375">
    <property type="entry name" value="Enterotoxin_a"/>
    <property type="match status" value="1"/>
</dbReference>
<proteinExistence type="predicted"/>
<reference evidence="7 8" key="1">
    <citation type="journal article" date="2011" name="PLoS Genet.">
        <title>Genome sequencing and comparative transcriptomics of the model entomopathogenic fungi Metarhizium anisopliae and M. acridum.</title>
        <authorList>
            <person name="Gao Q."/>
            <person name="Jin K."/>
            <person name="Ying S.H."/>
            <person name="Zhang Y."/>
            <person name="Xiao G."/>
            <person name="Shang Y."/>
            <person name="Duan Z."/>
            <person name="Hu X."/>
            <person name="Xie X.Q."/>
            <person name="Zhou G."/>
            <person name="Peng G."/>
            <person name="Luo Z."/>
            <person name="Huang W."/>
            <person name="Wang B."/>
            <person name="Fang W."/>
            <person name="Wang S."/>
            <person name="Zhong Y."/>
            <person name="Ma L.J."/>
            <person name="St Leger R.J."/>
            <person name="Zhao G.P."/>
            <person name="Pei Y."/>
            <person name="Feng M.G."/>
            <person name="Xia Y."/>
            <person name="Wang C."/>
        </authorList>
    </citation>
    <scope>NUCLEOTIDE SEQUENCE [LARGE SCALE GENOMIC DNA]</scope>
    <source>
        <strain evidence="8">ARSEF 23 / ATCC MYA-3075</strain>
    </source>
</reference>